<gene>
    <name evidence="1" type="ORF">MTP09_11595</name>
</gene>
<name>A0ABY4BP43_9FLAO</name>
<dbReference type="Proteomes" id="UP000831460">
    <property type="component" value="Chromosome"/>
</dbReference>
<evidence type="ECO:0000313" key="2">
    <source>
        <dbReference type="Proteomes" id="UP000831460"/>
    </source>
</evidence>
<dbReference type="Gene3D" id="3.30.70.120">
    <property type="match status" value="1"/>
</dbReference>
<dbReference type="InterPro" id="IPR015867">
    <property type="entry name" value="N-reg_PII/ATP_PRibTrfase_C"/>
</dbReference>
<keyword evidence="2" id="KW-1185">Reference proteome</keyword>
<accession>A0ABY4BP43</accession>
<dbReference type="RefSeq" id="WP_243548518.1">
    <property type="nucleotide sequence ID" value="NZ_CP094532.1"/>
</dbReference>
<organism evidence="1 2">
    <name type="scientific">Chryseobacterium suipulveris</name>
    <dbReference type="NCBI Taxonomy" id="2929800"/>
    <lineage>
        <taxon>Bacteria</taxon>
        <taxon>Pseudomonadati</taxon>
        <taxon>Bacteroidota</taxon>
        <taxon>Flavobacteriia</taxon>
        <taxon>Flavobacteriales</taxon>
        <taxon>Weeksellaceae</taxon>
        <taxon>Chryseobacterium group</taxon>
        <taxon>Chryseobacterium</taxon>
    </lineage>
</organism>
<dbReference type="Pfam" id="PF00543">
    <property type="entry name" value="P-II"/>
    <property type="match status" value="1"/>
</dbReference>
<evidence type="ECO:0008006" key="3">
    <source>
        <dbReference type="Google" id="ProtNLM"/>
    </source>
</evidence>
<dbReference type="InterPro" id="IPR011322">
    <property type="entry name" value="N-reg_PII-like_a/b"/>
</dbReference>
<dbReference type="SUPFAM" id="SSF54913">
    <property type="entry name" value="GlnB-like"/>
    <property type="match status" value="1"/>
</dbReference>
<reference evidence="1 2" key="1">
    <citation type="submission" date="2022-03" db="EMBL/GenBank/DDBJ databases">
        <title>Chryseobacterium sp. isolated from particulate matters in swine house.</title>
        <authorList>
            <person name="Won M."/>
            <person name="Kim S.-J."/>
            <person name="Kwon S.-W."/>
        </authorList>
    </citation>
    <scope>NUCLEOTIDE SEQUENCE [LARGE SCALE GENOMIC DNA]</scope>
    <source>
        <strain evidence="1 2">SC2-2</strain>
    </source>
</reference>
<dbReference type="InterPro" id="IPR002187">
    <property type="entry name" value="N-reg_PII"/>
</dbReference>
<evidence type="ECO:0000313" key="1">
    <source>
        <dbReference type="EMBL" id="UOE40544.1"/>
    </source>
</evidence>
<protein>
    <recommendedName>
        <fullName evidence="3">Transcriptional regulator</fullName>
    </recommendedName>
</protein>
<sequence length="101" mass="11553">MKLLLITAIHEFEKNIKDILTHSGVKVFSYSEVKGFKINGGSLSSENWFSSGIAESDSLMFTVFVDDNFVDLIYERIQRFNNKQEFQSKIHIATLALENFA</sequence>
<dbReference type="EMBL" id="CP094532">
    <property type="protein sequence ID" value="UOE40544.1"/>
    <property type="molecule type" value="Genomic_DNA"/>
</dbReference>
<proteinExistence type="predicted"/>